<keyword evidence="3" id="KW-1185">Reference proteome</keyword>
<dbReference type="PANTHER" id="PTHR48079:SF6">
    <property type="entry name" value="NAD(P)-BINDING DOMAIN-CONTAINING PROTEIN-RELATED"/>
    <property type="match status" value="1"/>
</dbReference>
<dbReference type="RefSeq" id="WP_248411536.1">
    <property type="nucleotide sequence ID" value="NZ_JALPQF010000001.1"/>
</dbReference>
<gene>
    <name evidence="2" type="ORF">MUY34_00705</name>
</gene>
<dbReference type="EMBL" id="JALPQF010000001">
    <property type="protein sequence ID" value="MCK8479114.1"/>
    <property type="molecule type" value="Genomic_DNA"/>
</dbReference>
<accession>A0ABT0H409</accession>
<sequence length="268" mass="30245">MNPKICIIGCGWLGFPLAKKLIESGYNIHGTTTSENKIEHLKNADISPFLIRFSPEGISGNLKACLSNCQILIINIPPGLRQNKELDYVQKMKHLLFEVETSSIENVLFIGSTSVYDDDITCPVITEDSPTSKSKIASKLLDVEGQFQKSKHFKTTILRFSGLFAEDRHPATYLSGKTQLKNAKTPVNLIHRDDCILIILKLIENQVWNHIFNASTTPHPCKKDYYTSVCRRLEMPIPEFDNSSMSKGKVIDSTKLVQLLNYNFKVKL</sequence>
<proteinExistence type="predicted"/>
<dbReference type="InterPro" id="IPR051783">
    <property type="entry name" value="NAD(P)-dependent_oxidoreduct"/>
</dbReference>
<dbReference type="Proteomes" id="UP001203687">
    <property type="component" value="Unassembled WGS sequence"/>
</dbReference>
<evidence type="ECO:0000313" key="3">
    <source>
        <dbReference type="Proteomes" id="UP001203687"/>
    </source>
</evidence>
<protein>
    <submittedName>
        <fullName evidence="2">NAD(P)-binding domain-containing protein</fullName>
    </submittedName>
</protein>
<reference evidence="2" key="1">
    <citation type="submission" date="2022-04" db="EMBL/GenBank/DDBJ databases">
        <authorList>
            <person name="Ren T."/>
        </authorList>
    </citation>
    <scope>NUCLEOTIDE SEQUENCE</scope>
    <source>
        <strain evidence="2">F63249</strain>
    </source>
</reference>
<dbReference type="InterPro" id="IPR036291">
    <property type="entry name" value="NAD(P)-bd_dom_sf"/>
</dbReference>
<organism evidence="2 3">
    <name type="scientific">Psychroserpens algicola</name>
    <dbReference type="NCBI Taxonomy" id="1719034"/>
    <lineage>
        <taxon>Bacteria</taxon>
        <taxon>Pseudomonadati</taxon>
        <taxon>Bacteroidota</taxon>
        <taxon>Flavobacteriia</taxon>
        <taxon>Flavobacteriales</taxon>
        <taxon>Flavobacteriaceae</taxon>
        <taxon>Psychroserpens</taxon>
    </lineage>
</organism>
<dbReference type="InterPro" id="IPR028939">
    <property type="entry name" value="P5C_Rdtase_cat_N"/>
</dbReference>
<evidence type="ECO:0000259" key="1">
    <source>
        <dbReference type="Pfam" id="PF03807"/>
    </source>
</evidence>
<dbReference type="PANTHER" id="PTHR48079">
    <property type="entry name" value="PROTEIN YEEZ"/>
    <property type="match status" value="1"/>
</dbReference>
<name>A0ABT0H409_9FLAO</name>
<dbReference type="Pfam" id="PF03807">
    <property type="entry name" value="F420_oxidored"/>
    <property type="match status" value="1"/>
</dbReference>
<dbReference type="Gene3D" id="3.40.50.720">
    <property type="entry name" value="NAD(P)-binding Rossmann-like Domain"/>
    <property type="match status" value="1"/>
</dbReference>
<feature type="domain" description="Pyrroline-5-carboxylate reductase catalytic N-terminal" evidence="1">
    <location>
        <begin position="4"/>
        <end position="44"/>
    </location>
</feature>
<dbReference type="SUPFAM" id="SSF51735">
    <property type="entry name" value="NAD(P)-binding Rossmann-fold domains"/>
    <property type="match status" value="1"/>
</dbReference>
<evidence type="ECO:0000313" key="2">
    <source>
        <dbReference type="EMBL" id="MCK8479114.1"/>
    </source>
</evidence>
<comment type="caution">
    <text evidence="2">The sequence shown here is derived from an EMBL/GenBank/DDBJ whole genome shotgun (WGS) entry which is preliminary data.</text>
</comment>